<gene>
    <name evidence="2" type="ORF">CO662_35620</name>
</gene>
<evidence type="ECO:0000313" key="2">
    <source>
        <dbReference type="EMBL" id="PDS46412.1"/>
    </source>
</evidence>
<dbReference type="Gene3D" id="3.40.50.1820">
    <property type="entry name" value="alpha/beta hydrolase"/>
    <property type="match status" value="1"/>
</dbReference>
<dbReference type="InterPro" id="IPR022742">
    <property type="entry name" value="Hydrolase_4"/>
</dbReference>
<evidence type="ECO:0000313" key="3">
    <source>
        <dbReference type="Proteomes" id="UP000219972"/>
    </source>
</evidence>
<dbReference type="SUPFAM" id="SSF53474">
    <property type="entry name" value="alpha/beta-Hydrolases"/>
    <property type="match status" value="1"/>
</dbReference>
<sequence>MKNLDVATRTGTVLNGVLFPAAEAETVVIAITGVHGNFYSNPFYLNIGQTLSASGIDFVYAQTRDAFGEVESVNTITAKPEQIGSFNEDFTKAEEDVAAYIDFAEQAGYKRIILAGHSLGANKIIYYLSRNPDPRVAKFILLSPANIKHLTSVVTEGQKELVREYIDRGMGQVLLPFPLLGWLPCIADTAYQWLYTDTLDNVHVEADGDFSQAEKIRHQGALLIGTYDRFTYGDPVAFLSNINAHMPAAKENRLIFIQKTGHTYQGKEQELAESILELVQNWQTGRQAKEERYAVHHNQN</sequence>
<dbReference type="InterPro" id="IPR029058">
    <property type="entry name" value="AB_hydrolase_fold"/>
</dbReference>
<protein>
    <submittedName>
        <fullName evidence="2">Alpha/beta hydrolase</fullName>
    </submittedName>
</protein>
<proteinExistence type="predicted"/>
<comment type="caution">
    <text evidence="2">The sequence shown here is derived from an EMBL/GenBank/DDBJ whole genome shotgun (WGS) entry which is preliminary data.</text>
</comment>
<dbReference type="EMBL" id="NWSL01000054">
    <property type="protein sequence ID" value="PDS46412.1"/>
    <property type="molecule type" value="Genomic_DNA"/>
</dbReference>
<organism evidence="2 3">
    <name type="scientific">Rhizobium anhuiense</name>
    <dbReference type="NCBI Taxonomy" id="1184720"/>
    <lineage>
        <taxon>Bacteria</taxon>
        <taxon>Pseudomonadati</taxon>
        <taxon>Pseudomonadota</taxon>
        <taxon>Alphaproteobacteria</taxon>
        <taxon>Hyphomicrobiales</taxon>
        <taxon>Rhizobiaceae</taxon>
        <taxon>Rhizobium/Agrobacterium group</taxon>
        <taxon>Rhizobium</taxon>
    </lineage>
</organism>
<accession>A0ABX4IWK4</accession>
<keyword evidence="2" id="KW-0378">Hydrolase</keyword>
<evidence type="ECO:0000259" key="1">
    <source>
        <dbReference type="Pfam" id="PF12146"/>
    </source>
</evidence>
<dbReference type="Proteomes" id="UP000219972">
    <property type="component" value="Unassembled WGS sequence"/>
</dbReference>
<keyword evidence="3" id="KW-1185">Reference proteome</keyword>
<dbReference type="Pfam" id="PF12146">
    <property type="entry name" value="Hydrolase_4"/>
    <property type="match status" value="1"/>
</dbReference>
<dbReference type="RefSeq" id="WP_097545431.1">
    <property type="nucleotide sequence ID" value="NZ_NWSK01000026.1"/>
</dbReference>
<feature type="domain" description="Serine aminopeptidase S33" evidence="1">
    <location>
        <begin position="31"/>
        <end position="150"/>
    </location>
</feature>
<name>A0ABX4IWK4_9HYPH</name>
<reference evidence="2 3" key="1">
    <citation type="submission" date="2017-09" db="EMBL/GenBank/DDBJ databases">
        <title>Comparative genomics of rhizobia isolated from Phaseolus vulgaris in China.</title>
        <authorList>
            <person name="Tong W."/>
        </authorList>
    </citation>
    <scope>NUCLEOTIDE SEQUENCE [LARGE SCALE GENOMIC DNA]</scope>
    <source>
        <strain evidence="2 3">Y27</strain>
    </source>
</reference>
<dbReference type="GO" id="GO:0016787">
    <property type="term" value="F:hydrolase activity"/>
    <property type="evidence" value="ECO:0007669"/>
    <property type="project" value="UniProtKB-KW"/>
</dbReference>